<dbReference type="AlphaFoldDB" id="A0A2P9APD1"/>
<proteinExistence type="predicted"/>
<evidence type="ECO:0000313" key="2">
    <source>
        <dbReference type="Proteomes" id="UP000245698"/>
    </source>
</evidence>
<accession>A0A2P9APD1</accession>
<organism evidence="1 2">
    <name type="scientific">Mesorhizobium delmotii</name>
    <dbReference type="NCBI Taxonomy" id="1631247"/>
    <lineage>
        <taxon>Bacteria</taxon>
        <taxon>Pseudomonadati</taxon>
        <taxon>Pseudomonadota</taxon>
        <taxon>Alphaproteobacteria</taxon>
        <taxon>Hyphomicrobiales</taxon>
        <taxon>Phyllobacteriaceae</taxon>
        <taxon>Mesorhizobium</taxon>
    </lineage>
</organism>
<dbReference type="RefSeq" id="WP_123149822.1">
    <property type="nucleotide sequence ID" value="NZ_FUIG01000041.1"/>
</dbReference>
<dbReference type="EMBL" id="FUIG01000041">
    <property type="protein sequence ID" value="SJM33010.1"/>
    <property type="molecule type" value="Genomic_DNA"/>
</dbReference>
<evidence type="ECO:0000313" key="1">
    <source>
        <dbReference type="EMBL" id="SJM33010.1"/>
    </source>
</evidence>
<reference evidence="2" key="1">
    <citation type="submission" date="2016-12" db="EMBL/GenBank/DDBJ databases">
        <authorList>
            <person name="Brunel B."/>
        </authorList>
    </citation>
    <scope>NUCLEOTIDE SEQUENCE [LARGE SCALE GENOMIC DNA]</scope>
</reference>
<name>A0A2P9APD1_9HYPH</name>
<sequence length="73" mass="7607">MSADPSSLPVGGTSGLCHETTAAIDEAAQWLATTPRRLCDKPAVPLLRERFGLSAPEACQAIATANLIKARST</sequence>
<gene>
    <name evidence="1" type="ORF">BQ8482_330145</name>
</gene>
<dbReference type="Proteomes" id="UP000245698">
    <property type="component" value="Unassembled WGS sequence"/>
</dbReference>
<protein>
    <submittedName>
        <fullName evidence="1">Uncharacterized protein</fullName>
    </submittedName>
</protein>
<keyword evidence="2" id="KW-1185">Reference proteome</keyword>